<gene>
    <name evidence="2" type="ORF">LIER_26325</name>
</gene>
<proteinExistence type="predicted"/>
<dbReference type="EMBL" id="BAABME010008165">
    <property type="protein sequence ID" value="GAA0172515.1"/>
    <property type="molecule type" value="Genomic_DNA"/>
</dbReference>
<dbReference type="PANTHER" id="PTHR47169">
    <property type="entry name" value="OS01G0541250 PROTEIN"/>
    <property type="match status" value="1"/>
</dbReference>
<evidence type="ECO:0000313" key="3">
    <source>
        <dbReference type="Proteomes" id="UP001454036"/>
    </source>
</evidence>
<dbReference type="InterPro" id="IPR036397">
    <property type="entry name" value="RNaseH_sf"/>
</dbReference>
<sequence length="323" mass="37576">MKKILYPREKQWNKMAKSVQKSVNKVLKKRHTNEVSDLLKLPLKTVQRIWKQHKDTPLGRRVDVSQKKTKNCGRKRIEIDINIIQQIPLSKHTTIRSITVALGVQHSKVFRLLKEDWNNFPLEAKFVARYNYVHIDEKWFYMTKKSESYYLLPAEEEPVRTCQSKNYIGKVMFLVAMARPRFKGNRNEIFSGKIGVFPFITMAPAQRRSRNRDAGMIEMKPITSVTREVVRACLVDEVIPTIRNVWPQENLDEVIYIQHDNARTHVDPSDEQFQVAGTLSGLHLQLICQPPNSPDMNILDLGFFSAIQSLQHKESPRTVDELV</sequence>
<feature type="domain" description="DUF7769" evidence="1">
    <location>
        <begin position="19"/>
        <end position="56"/>
    </location>
</feature>
<dbReference type="GO" id="GO:0003676">
    <property type="term" value="F:nucleic acid binding"/>
    <property type="evidence" value="ECO:0007669"/>
    <property type="project" value="InterPro"/>
</dbReference>
<dbReference type="InterPro" id="IPR056671">
    <property type="entry name" value="DUF7769"/>
</dbReference>
<comment type="caution">
    <text evidence="2">The sequence shown here is derived from an EMBL/GenBank/DDBJ whole genome shotgun (WGS) entry which is preliminary data.</text>
</comment>
<evidence type="ECO:0000313" key="2">
    <source>
        <dbReference type="EMBL" id="GAA0172515.1"/>
    </source>
</evidence>
<dbReference type="AlphaFoldDB" id="A0AAV3R9H3"/>
<keyword evidence="3" id="KW-1185">Reference proteome</keyword>
<dbReference type="Pfam" id="PF24964">
    <property type="entry name" value="DUF7769"/>
    <property type="match status" value="1"/>
</dbReference>
<accession>A0AAV3R9H3</accession>
<dbReference type="Gene3D" id="3.30.420.10">
    <property type="entry name" value="Ribonuclease H-like superfamily/Ribonuclease H"/>
    <property type="match status" value="1"/>
</dbReference>
<dbReference type="Proteomes" id="UP001454036">
    <property type="component" value="Unassembled WGS sequence"/>
</dbReference>
<organism evidence="2 3">
    <name type="scientific">Lithospermum erythrorhizon</name>
    <name type="common">Purple gromwell</name>
    <name type="synonym">Lithospermum officinale var. erythrorhizon</name>
    <dbReference type="NCBI Taxonomy" id="34254"/>
    <lineage>
        <taxon>Eukaryota</taxon>
        <taxon>Viridiplantae</taxon>
        <taxon>Streptophyta</taxon>
        <taxon>Embryophyta</taxon>
        <taxon>Tracheophyta</taxon>
        <taxon>Spermatophyta</taxon>
        <taxon>Magnoliopsida</taxon>
        <taxon>eudicotyledons</taxon>
        <taxon>Gunneridae</taxon>
        <taxon>Pentapetalae</taxon>
        <taxon>asterids</taxon>
        <taxon>lamiids</taxon>
        <taxon>Boraginales</taxon>
        <taxon>Boraginaceae</taxon>
        <taxon>Boraginoideae</taxon>
        <taxon>Lithospermeae</taxon>
        <taxon>Lithospermum</taxon>
    </lineage>
</organism>
<reference evidence="2 3" key="1">
    <citation type="submission" date="2024-01" db="EMBL/GenBank/DDBJ databases">
        <title>The complete chloroplast genome sequence of Lithospermum erythrorhizon: insights into the phylogenetic relationship among Boraginaceae species and the maternal lineages of purple gromwells.</title>
        <authorList>
            <person name="Okada T."/>
            <person name="Watanabe K."/>
        </authorList>
    </citation>
    <scope>NUCLEOTIDE SEQUENCE [LARGE SCALE GENOMIC DNA]</scope>
</reference>
<protein>
    <recommendedName>
        <fullName evidence="1">DUF7769 domain-containing protein</fullName>
    </recommendedName>
</protein>
<dbReference type="PANTHER" id="PTHR47169:SF2">
    <property type="entry name" value="OS01G0541250 PROTEIN"/>
    <property type="match status" value="1"/>
</dbReference>
<name>A0AAV3R9H3_LITER</name>
<evidence type="ECO:0000259" key="1">
    <source>
        <dbReference type="Pfam" id="PF24964"/>
    </source>
</evidence>